<dbReference type="GO" id="GO:0003677">
    <property type="term" value="F:DNA binding"/>
    <property type="evidence" value="ECO:0007669"/>
    <property type="project" value="UniProtKB-KW"/>
</dbReference>
<reference evidence="6 7" key="1">
    <citation type="submission" date="2018-08" db="EMBL/GenBank/DDBJ databases">
        <title>Isolation, diversity and antifungal activity of Actinobacteria from cow dung.</title>
        <authorList>
            <person name="Ling L."/>
        </authorList>
    </citation>
    <scope>NUCLEOTIDE SEQUENCE [LARGE SCALE GENOMIC DNA]</scope>
    <source>
        <strain evidence="6 7">NEAU-LLE</strain>
    </source>
</reference>
<dbReference type="PRINTS" id="PR00778">
    <property type="entry name" value="HTHARSR"/>
</dbReference>
<dbReference type="NCBIfam" id="NF033788">
    <property type="entry name" value="HTH_metalloreg"/>
    <property type="match status" value="1"/>
</dbReference>
<dbReference type="AlphaFoldDB" id="A0A371NWM5"/>
<name>A0A371NWM5_9MICO</name>
<accession>A0A371NWM5</accession>
<dbReference type="SMART" id="SM00418">
    <property type="entry name" value="HTH_ARSR"/>
    <property type="match status" value="1"/>
</dbReference>
<dbReference type="PANTHER" id="PTHR33154:SF33">
    <property type="entry name" value="TRANSCRIPTIONAL REPRESSOR SDPR"/>
    <property type="match status" value="1"/>
</dbReference>
<keyword evidence="7" id="KW-1185">Reference proteome</keyword>
<dbReference type="InterPro" id="IPR011991">
    <property type="entry name" value="ArsR-like_HTH"/>
</dbReference>
<dbReference type="Gene3D" id="1.10.10.10">
    <property type="entry name" value="Winged helix-like DNA-binding domain superfamily/Winged helix DNA-binding domain"/>
    <property type="match status" value="1"/>
</dbReference>
<dbReference type="InterPro" id="IPR051081">
    <property type="entry name" value="HTH_MetalResp_TranReg"/>
</dbReference>
<dbReference type="InterPro" id="IPR036390">
    <property type="entry name" value="WH_DNA-bd_sf"/>
</dbReference>
<dbReference type="GO" id="GO:0003700">
    <property type="term" value="F:DNA-binding transcription factor activity"/>
    <property type="evidence" value="ECO:0007669"/>
    <property type="project" value="InterPro"/>
</dbReference>
<dbReference type="PANTHER" id="PTHR33154">
    <property type="entry name" value="TRANSCRIPTIONAL REGULATOR, ARSR FAMILY"/>
    <property type="match status" value="1"/>
</dbReference>
<feature type="domain" description="HTH arsR-type" evidence="5">
    <location>
        <begin position="25"/>
        <end position="121"/>
    </location>
</feature>
<feature type="compositionally biased region" description="Basic residues" evidence="4">
    <location>
        <begin position="1"/>
        <end position="10"/>
    </location>
</feature>
<evidence type="ECO:0000313" key="6">
    <source>
        <dbReference type="EMBL" id="REJ06637.1"/>
    </source>
</evidence>
<dbReference type="OrthoDB" id="9815653at2"/>
<dbReference type="SUPFAM" id="SSF46785">
    <property type="entry name" value="Winged helix' DNA-binding domain"/>
    <property type="match status" value="1"/>
</dbReference>
<comment type="caution">
    <text evidence="6">The sequence shown here is derived from an EMBL/GenBank/DDBJ whole genome shotgun (WGS) entry which is preliminary data.</text>
</comment>
<evidence type="ECO:0000256" key="3">
    <source>
        <dbReference type="ARBA" id="ARBA00023163"/>
    </source>
</evidence>
<evidence type="ECO:0000313" key="7">
    <source>
        <dbReference type="Proteomes" id="UP000262172"/>
    </source>
</evidence>
<sequence>MARHARRVSARHREASHSGAARSARGGRVTDPSDAAFRALADPTRRRILDLLADRGVCTVGELAEEFPELVASGISKHLMALRAAGLVVSERDGRNQRYRIDANAFQRALGPWMRRYDDYLATSLQTLKTLVESGDEPPVEG</sequence>
<dbReference type="Pfam" id="PF12840">
    <property type="entry name" value="HTH_20"/>
    <property type="match status" value="1"/>
</dbReference>
<organism evidence="6 7">
    <name type="scientific">Microbacterium bovistercoris</name>
    <dbReference type="NCBI Taxonomy" id="2293570"/>
    <lineage>
        <taxon>Bacteria</taxon>
        <taxon>Bacillati</taxon>
        <taxon>Actinomycetota</taxon>
        <taxon>Actinomycetes</taxon>
        <taxon>Micrococcales</taxon>
        <taxon>Microbacteriaceae</taxon>
        <taxon>Microbacterium</taxon>
    </lineage>
</organism>
<dbReference type="CDD" id="cd00090">
    <property type="entry name" value="HTH_ARSR"/>
    <property type="match status" value="1"/>
</dbReference>
<proteinExistence type="predicted"/>
<dbReference type="PROSITE" id="PS50987">
    <property type="entry name" value="HTH_ARSR_2"/>
    <property type="match status" value="1"/>
</dbReference>
<keyword evidence="1" id="KW-0805">Transcription regulation</keyword>
<keyword evidence="2" id="KW-0238">DNA-binding</keyword>
<feature type="region of interest" description="Disordered" evidence="4">
    <location>
        <begin position="1"/>
        <end position="30"/>
    </location>
</feature>
<evidence type="ECO:0000256" key="4">
    <source>
        <dbReference type="SAM" id="MobiDB-lite"/>
    </source>
</evidence>
<evidence type="ECO:0000256" key="1">
    <source>
        <dbReference type="ARBA" id="ARBA00023015"/>
    </source>
</evidence>
<feature type="compositionally biased region" description="Low complexity" evidence="4">
    <location>
        <begin position="17"/>
        <end position="27"/>
    </location>
</feature>
<evidence type="ECO:0000256" key="2">
    <source>
        <dbReference type="ARBA" id="ARBA00023125"/>
    </source>
</evidence>
<evidence type="ECO:0000259" key="5">
    <source>
        <dbReference type="PROSITE" id="PS50987"/>
    </source>
</evidence>
<dbReference type="Proteomes" id="UP000262172">
    <property type="component" value="Unassembled WGS sequence"/>
</dbReference>
<dbReference type="InterPro" id="IPR001845">
    <property type="entry name" value="HTH_ArsR_DNA-bd_dom"/>
</dbReference>
<keyword evidence="3" id="KW-0804">Transcription</keyword>
<gene>
    <name evidence="6" type="ORF">DY023_05945</name>
</gene>
<dbReference type="InterPro" id="IPR036388">
    <property type="entry name" value="WH-like_DNA-bd_sf"/>
</dbReference>
<dbReference type="EMBL" id="QUAB01000033">
    <property type="protein sequence ID" value="REJ06637.1"/>
    <property type="molecule type" value="Genomic_DNA"/>
</dbReference>
<protein>
    <submittedName>
        <fullName evidence="6">ArsR family transcriptional regulator</fullName>
    </submittedName>
</protein>